<comment type="subcellular location">
    <subcellularLocation>
        <location evidence="1">Endoplasmic reticulum</location>
    </subcellularLocation>
</comment>
<dbReference type="SUPFAM" id="SSF50978">
    <property type="entry name" value="WD40 repeat-like"/>
    <property type="match status" value="1"/>
</dbReference>
<reference evidence="11" key="1">
    <citation type="submission" date="2023-11" db="EMBL/GenBank/DDBJ databases">
        <title>Genome assemblies of two species of porcelain crab, Petrolisthes cinctipes and Petrolisthes manimaculis (Anomura: Porcellanidae).</title>
        <authorList>
            <person name="Angst P."/>
        </authorList>
    </citation>
    <scope>NUCLEOTIDE SEQUENCE</scope>
    <source>
        <strain evidence="11">PB745_02</strain>
        <tissue evidence="11">Gill</tissue>
    </source>
</reference>
<feature type="region of interest" description="Disordered" evidence="10">
    <location>
        <begin position="795"/>
        <end position="834"/>
    </location>
</feature>
<comment type="similarity">
    <text evidence="2">Belongs to the WD repeat SEC31 family.</text>
</comment>
<gene>
    <name evidence="11" type="ORF">Pmani_009256</name>
</gene>
<evidence type="ECO:0000256" key="7">
    <source>
        <dbReference type="ARBA" id="ARBA00022892"/>
    </source>
</evidence>
<keyword evidence="5" id="KW-0677">Repeat</keyword>
<organism evidence="11 12">
    <name type="scientific">Petrolisthes manimaculis</name>
    <dbReference type="NCBI Taxonomy" id="1843537"/>
    <lineage>
        <taxon>Eukaryota</taxon>
        <taxon>Metazoa</taxon>
        <taxon>Ecdysozoa</taxon>
        <taxon>Arthropoda</taxon>
        <taxon>Crustacea</taxon>
        <taxon>Multicrustacea</taxon>
        <taxon>Malacostraca</taxon>
        <taxon>Eumalacostraca</taxon>
        <taxon>Eucarida</taxon>
        <taxon>Decapoda</taxon>
        <taxon>Pleocyemata</taxon>
        <taxon>Anomura</taxon>
        <taxon>Galatheoidea</taxon>
        <taxon>Porcellanidae</taxon>
        <taxon>Petrolisthes</taxon>
    </lineage>
</organism>
<keyword evidence="3" id="KW-0813">Transport</keyword>
<evidence type="ECO:0000256" key="8">
    <source>
        <dbReference type="ARBA" id="ARBA00022927"/>
    </source>
</evidence>
<evidence type="ECO:0000313" key="12">
    <source>
        <dbReference type="Proteomes" id="UP001292094"/>
    </source>
</evidence>
<feature type="compositionally biased region" description="Acidic residues" evidence="10">
    <location>
        <begin position="538"/>
        <end position="548"/>
    </location>
</feature>
<evidence type="ECO:0000256" key="1">
    <source>
        <dbReference type="ARBA" id="ARBA00004240"/>
    </source>
</evidence>
<keyword evidence="12" id="KW-1185">Reference proteome</keyword>
<sequence length="1226" mass="130915">MKVKEVNTLANVAWSPESVHPGLLACGTTAKQLDAGLTTSASLTLHNLNLAQTNLELKQVASVDAPARFHALQWSGLGGEASGVIYGGCEDGGLYIYDAAKLQACSPNSLLGNTLGRHAGPIYTLSSNHLKANYVVCGSSDSEVTVWDVANLTTPVVPLKKLALGADVSCVEFNRQVEHIFSSTCGGHAVVWDLRKQASIMTISDTVSRMKSSCISWHPSVATQLVLASEEDATPWAQVWDLRYATAPLRTMEGHQRGILKTAWCTADPNLLITAAKDNKIYIWNPNEAQRGQEMVGEFPSYNQWSFDLDWCHRDPSLVAVASVDGCVSVYSLMGAGSPPTQSDRFSQIADSFPGMEMPAVVPQGATPQPIRLKNPPKWFPVTAGSSFAFGGRLISWNSQSRSVQVAQVVTEQGLVDRSSKLEEALSQPQFASYCQEKAQLATHPRDQVLWQYISANFEASPRAKYTEILGYTSTQVSARLHPQAPSTQDMEGVSAEVLADKMASLGTTASSTGSLDPSEQFEMIASGQSFDKTPETETAEGEGETDSSEPTPVTLDVIEEESESGHQGLITQALLIGDLESAVELCLTDRFYPHALALAAHAGADLFTKTRDSVLRGVGGGIGALVGAVVRGDLASIISTCKLASWKEALTAILTYSTEAQFPTLAENLGERLESQGDADALLSAMVCYVCAGSLDKFVSCWVKTNPDAHKPSDLQDLVEIIMGLQRSLSAAGRPTNLSEGSTVSSLLCQYASLLAAQGALNTAVSYLNSATEGEMVELRNRLYRALGYATGGSVPAASQQNTTSSVRRTSTPHQPTFSQPQPTQFTPSVQDQQRSIYGEPAALQSPSFYTPTAPHTQMVPQYGAPPAPMTPLNPLQPAAPAPPLMGPPPSGPPPTQQFMSGGFRRSGGSRYVQDPSRPSPASMLDPTLPAQPTPFLPPLTGAALNPTTTPAPAPPQFFTPAAPPSATPMYGDQQLATQSGLPSTKPPAAMDSSVPRGWNDPPPLSARKEYGGVGGAWFYGGHSGDKKLMMLKQAKQLQQQQLQQQQSTEEVKAPEPIMCPVPGGAMPEPPQQFMGFQHPQYGTDASVGPTPGTTAPAAAANAAQPEPASKGPLPTEHQVIQDVLTEVKSRCLMVVQNQQMKQRLEDINTKLEVLYDKLRAGQLGPTSVSGVHRIISAIQSGDYRSALNVHAETIAKGSFSELSSFMPSLKLLLQYCMQLQVFLQ</sequence>
<feature type="compositionally biased region" description="Polar residues" evidence="10">
    <location>
        <begin position="798"/>
        <end position="810"/>
    </location>
</feature>
<dbReference type="GO" id="GO:0007029">
    <property type="term" value="P:endoplasmic reticulum organization"/>
    <property type="evidence" value="ECO:0007669"/>
    <property type="project" value="TreeGrafter"/>
</dbReference>
<dbReference type="GO" id="GO:0005198">
    <property type="term" value="F:structural molecule activity"/>
    <property type="evidence" value="ECO:0007669"/>
    <property type="project" value="TreeGrafter"/>
</dbReference>
<comment type="caution">
    <text evidence="11">The sequence shown here is derived from an EMBL/GenBank/DDBJ whole genome shotgun (WGS) entry which is preliminary data.</text>
</comment>
<feature type="compositionally biased region" description="Low complexity" evidence="10">
    <location>
        <begin position="940"/>
        <end position="950"/>
    </location>
</feature>
<feature type="compositionally biased region" description="Low complexity" evidence="10">
    <location>
        <begin position="1091"/>
        <end position="1110"/>
    </location>
</feature>
<feature type="region of interest" description="Disordered" evidence="10">
    <location>
        <begin position="1084"/>
        <end position="1116"/>
    </location>
</feature>
<dbReference type="InterPro" id="IPR040251">
    <property type="entry name" value="SEC31-like"/>
</dbReference>
<proteinExistence type="inferred from homology"/>
<feature type="region of interest" description="Disordered" evidence="10">
    <location>
        <begin position="867"/>
        <end position="1001"/>
    </location>
</feature>
<dbReference type="PANTHER" id="PTHR13923">
    <property type="entry name" value="SEC31-RELATED PROTEIN"/>
    <property type="match status" value="1"/>
</dbReference>
<keyword evidence="4 9" id="KW-0853">WD repeat</keyword>
<evidence type="ECO:0000256" key="6">
    <source>
        <dbReference type="ARBA" id="ARBA00022824"/>
    </source>
</evidence>
<feature type="compositionally biased region" description="Pro residues" evidence="10">
    <location>
        <begin position="879"/>
        <end position="897"/>
    </location>
</feature>
<dbReference type="EMBL" id="JAWZYT010000715">
    <property type="protein sequence ID" value="KAK4319838.1"/>
    <property type="molecule type" value="Genomic_DNA"/>
</dbReference>
<protein>
    <recommendedName>
        <fullName evidence="13">Protein transport protein Sec31A</fullName>
    </recommendedName>
</protein>
<dbReference type="Gene3D" id="1.20.940.10">
    <property type="entry name" value="Functional domain of the splicing factor Prp18"/>
    <property type="match status" value="1"/>
</dbReference>
<dbReference type="Pfam" id="PF00400">
    <property type="entry name" value="WD40"/>
    <property type="match status" value="1"/>
</dbReference>
<dbReference type="Gene3D" id="2.130.10.10">
    <property type="entry name" value="YVTN repeat-like/Quinoprotein amine dehydrogenase"/>
    <property type="match status" value="1"/>
</dbReference>
<feature type="repeat" description="WD" evidence="9">
    <location>
        <begin position="115"/>
        <end position="149"/>
    </location>
</feature>
<evidence type="ECO:0000256" key="10">
    <source>
        <dbReference type="SAM" id="MobiDB-lite"/>
    </source>
</evidence>
<evidence type="ECO:0008006" key="13">
    <source>
        <dbReference type="Google" id="ProtNLM"/>
    </source>
</evidence>
<feature type="compositionally biased region" description="Low complexity" evidence="10">
    <location>
        <begin position="902"/>
        <end position="912"/>
    </location>
</feature>
<dbReference type="GO" id="GO:0070971">
    <property type="term" value="C:endoplasmic reticulum exit site"/>
    <property type="evidence" value="ECO:0007669"/>
    <property type="project" value="TreeGrafter"/>
</dbReference>
<keyword evidence="7" id="KW-0931">ER-Golgi transport</keyword>
<keyword evidence="6" id="KW-0256">Endoplasmic reticulum</keyword>
<accession>A0AAE1Q4M9</accession>
<feature type="region of interest" description="Disordered" evidence="10">
    <location>
        <begin position="527"/>
        <end position="552"/>
    </location>
</feature>
<dbReference type="GO" id="GO:0015031">
    <property type="term" value="P:protein transport"/>
    <property type="evidence" value="ECO:0007669"/>
    <property type="project" value="UniProtKB-KW"/>
</dbReference>
<evidence type="ECO:0000256" key="3">
    <source>
        <dbReference type="ARBA" id="ARBA00022448"/>
    </source>
</evidence>
<dbReference type="InterPro" id="IPR036322">
    <property type="entry name" value="WD40_repeat_dom_sf"/>
</dbReference>
<feature type="compositionally biased region" description="Pro residues" evidence="10">
    <location>
        <begin position="951"/>
        <end position="968"/>
    </location>
</feature>
<evidence type="ECO:0000256" key="2">
    <source>
        <dbReference type="ARBA" id="ARBA00009358"/>
    </source>
</evidence>
<dbReference type="Proteomes" id="UP001292094">
    <property type="component" value="Unassembled WGS sequence"/>
</dbReference>
<evidence type="ECO:0000313" key="11">
    <source>
        <dbReference type="EMBL" id="KAK4319838.1"/>
    </source>
</evidence>
<name>A0AAE1Q4M9_9EUCA</name>
<evidence type="ECO:0000256" key="4">
    <source>
        <dbReference type="ARBA" id="ARBA00022574"/>
    </source>
</evidence>
<dbReference type="GO" id="GO:0090110">
    <property type="term" value="P:COPII-coated vesicle cargo loading"/>
    <property type="evidence" value="ECO:0007669"/>
    <property type="project" value="TreeGrafter"/>
</dbReference>
<feature type="repeat" description="WD" evidence="9">
    <location>
        <begin position="252"/>
        <end position="294"/>
    </location>
</feature>
<dbReference type="Gene3D" id="1.25.40.1030">
    <property type="match status" value="1"/>
</dbReference>
<dbReference type="SMART" id="SM00320">
    <property type="entry name" value="WD40"/>
    <property type="match status" value="5"/>
</dbReference>
<dbReference type="AlphaFoldDB" id="A0AAE1Q4M9"/>
<dbReference type="PANTHER" id="PTHR13923:SF11">
    <property type="entry name" value="SECRETORY 31, ISOFORM D"/>
    <property type="match status" value="1"/>
</dbReference>
<keyword evidence="8" id="KW-0653">Protein transport</keyword>
<dbReference type="GO" id="GO:0030127">
    <property type="term" value="C:COPII vesicle coat"/>
    <property type="evidence" value="ECO:0007669"/>
    <property type="project" value="TreeGrafter"/>
</dbReference>
<dbReference type="InterPro" id="IPR001680">
    <property type="entry name" value="WD40_rpt"/>
</dbReference>
<feature type="compositionally biased region" description="Low complexity" evidence="10">
    <location>
        <begin position="811"/>
        <end position="832"/>
    </location>
</feature>
<dbReference type="PROSITE" id="PS50082">
    <property type="entry name" value="WD_REPEATS_2"/>
    <property type="match status" value="2"/>
</dbReference>
<evidence type="ECO:0000256" key="5">
    <source>
        <dbReference type="ARBA" id="ARBA00022737"/>
    </source>
</evidence>
<dbReference type="InterPro" id="IPR015943">
    <property type="entry name" value="WD40/YVTN_repeat-like_dom_sf"/>
</dbReference>
<evidence type="ECO:0000256" key="9">
    <source>
        <dbReference type="PROSITE-ProRule" id="PRU00221"/>
    </source>
</evidence>